<dbReference type="AlphaFoldDB" id="A0A8H8WZI9"/>
<proteinExistence type="predicted"/>
<evidence type="ECO:0000259" key="1">
    <source>
        <dbReference type="Pfam" id="PF05943"/>
    </source>
</evidence>
<dbReference type="EMBL" id="AP024145">
    <property type="protein sequence ID" value="BCM86994.1"/>
    <property type="molecule type" value="Genomic_DNA"/>
</dbReference>
<gene>
    <name evidence="3" type="primary">impD</name>
    <name evidence="3" type="ORF">mvi_54550</name>
</gene>
<accession>A0A8H8WZI9</accession>
<dbReference type="RefSeq" id="WP_207180065.1">
    <property type="nucleotide sequence ID" value="NZ_AP024145.1"/>
</dbReference>
<dbReference type="Proteomes" id="UP000663508">
    <property type="component" value="Chromosome"/>
</dbReference>
<dbReference type="Pfam" id="PF18945">
    <property type="entry name" value="VipB_2"/>
    <property type="match status" value="1"/>
</dbReference>
<dbReference type="PANTHER" id="PTHR35565">
    <property type="entry name" value="CYTOPLASMIC PROTEIN-RELATED"/>
    <property type="match status" value="1"/>
</dbReference>
<protein>
    <submittedName>
        <fullName evidence="3">Type VI secretion protein</fullName>
    </submittedName>
</protein>
<dbReference type="PANTHER" id="PTHR35565:SF3">
    <property type="entry name" value="TYPE VI SECRETION SYSTEM SHEATH PROTEIN TSSC1"/>
    <property type="match status" value="1"/>
</dbReference>
<dbReference type="NCBIfam" id="TIGR03355">
    <property type="entry name" value="VI_chp_2"/>
    <property type="match status" value="1"/>
</dbReference>
<evidence type="ECO:0000313" key="4">
    <source>
        <dbReference type="Proteomes" id="UP000663508"/>
    </source>
</evidence>
<feature type="domain" description="TssC1 C-terminal" evidence="2">
    <location>
        <begin position="349"/>
        <end position="458"/>
    </location>
</feature>
<dbReference type="InterPro" id="IPR044032">
    <property type="entry name" value="TssC1_C"/>
</dbReference>
<feature type="domain" description="TssC1 N-terminal" evidence="1">
    <location>
        <begin position="20"/>
        <end position="339"/>
    </location>
</feature>
<sequence>MAPAECAADQASAAARRRADRLIALIDRSLNRAVNAILHHPGFQALEARWRGLSYLVGAAQGGGRAGAQGSGPLIVKVLAVSWRELARDFERAVDFDQSHLFELVYAREFGMPGGEPFGLLLGDYAVGHRVDPAARTDDVATLQGVAGVAAAAFAPFLAGLKPAALALDGFADLDGLPNLAAVFDGPDFVRWKSLRETEDCRFVGLLAPRVLMRTPHRAHHRPRVDGFPFEEEVRADGAALLWGSPVYAFARVVLRAFEASGWFADLRGVPQDQEGGGLVADLPTLSFSTDRPGLAAQPPVEIRLTAAQERQLADHGIIPVGHVPFTAALVFNANPSLHRPARAAGLAAEENARLAAMLQYVLCASRFAHTLKVMMRDQVGRLGGAPAVERLIVDWLARYRLGSDSAEAELKARYPLRDGGVEVREIPGRPGVLGCTLRLQPHFQLDDVAASFQLVAEVTTTQGAA</sequence>
<organism evidence="3 4">
    <name type="scientific">Methylobacterium indicum</name>
    <dbReference type="NCBI Taxonomy" id="1775910"/>
    <lineage>
        <taxon>Bacteria</taxon>
        <taxon>Pseudomonadati</taxon>
        <taxon>Pseudomonadota</taxon>
        <taxon>Alphaproteobacteria</taxon>
        <taxon>Hyphomicrobiales</taxon>
        <taxon>Methylobacteriaceae</taxon>
        <taxon>Methylobacterium</taxon>
    </lineage>
</organism>
<evidence type="ECO:0000259" key="2">
    <source>
        <dbReference type="Pfam" id="PF18945"/>
    </source>
</evidence>
<evidence type="ECO:0000313" key="3">
    <source>
        <dbReference type="EMBL" id="BCM86994.1"/>
    </source>
</evidence>
<name>A0A8H8WZI9_9HYPH</name>
<dbReference type="KEGG" id="mind:mvi_54550"/>
<dbReference type="Pfam" id="PF05943">
    <property type="entry name" value="VipB"/>
    <property type="match status" value="1"/>
</dbReference>
<reference evidence="3" key="1">
    <citation type="submission" date="2020-11" db="EMBL/GenBank/DDBJ databases">
        <title>Complete genome sequence of a novel pathogenic Methylobacterium strain isolated from rice in Vietnam.</title>
        <authorList>
            <person name="Lai K."/>
            <person name="Okazaki S."/>
            <person name="Higashi K."/>
            <person name="Mori H."/>
            <person name="Toyoda A."/>
            <person name="Kurokawa K."/>
        </authorList>
    </citation>
    <scope>NUCLEOTIDE SEQUENCE</scope>
    <source>
        <strain evidence="3">VL1</strain>
    </source>
</reference>
<dbReference type="InterPro" id="IPR044031">
    <property type="entry name" value="TssC1_N"/>
</dbReference>
<dbReference type="InterPro" id="IPR010269">
    <property type="entry name" value="T6SS_TssC-like"/>
</dbReference>